<evidence type="ECO:0000313" key="1">
    <source>
        <dbReference type="EMBL" id="KPQ36869.1"/>
    </source>
</evidence>
<dbReference type="Proteomes" id="UP000050465">
    <property type="component" value="Unassembled WGS sequence"/>
</dbReference>
<comment type="caution">
    <text evidence="1">The sequence shown here is derived from an EMBL/GenBank/DDBJ whole genome shotgun (WGS) entry which is preliminary data.</text>
</comment>
<dbReference type="InterPro" id="IPR019994">
    <property type="entry name" value="Lipid-A-disac_synthase-rel_put"/>
</dbReference>
<protein>
    <recommendedName>
        <fullName evidence="3">Lipid-A-disaccharide synthase</fullName>
    </recommendedName>
</protein>
<dbReference type="NCBIfam" id="TIGR03492">
    <property type="entry name" value="lipid-A-disaccharide synthase-related protein"/>
    <property type="match status" value="1"/>
</dbReference>
<dbReference type="STRING" id="1666911.HLUCCA11_05085"/>
<dbReference type="PANTHER" id="PTHR39517:SF1">
    <property type="entry name" value="LIPID-A-DISACCHARIDE SYNTHASE"/>
    <property type="match status" value="1"/>
</dbReference>
<sequence>MKLLCISNGHGEDVIALRILKPLRQMQPDFAPDFAPHLESHLELSALPIAGTGEAYRAADVPIVGPVQAMPSGGFLNRSLKELARDMRQGLLSLTRSQITAIKAWAKTGDIVLAVGDIVPLLFAYLSGRPYIFVGTAKSEYWLRDERGKLPITQAFPASLCAQLEGWSGSVYLPWERWLMSRDRALALFVRDNLTAHQLQTLGIAAQCAGNPMMDGLTSTGQLTALLKPLRQLPPAPQIDAIAPNGTAKATALYVTPKQQLNPPLTLALLPGSRAPEAYQNWERILAAAPSLSHSFPYRPLILLAAIAPSLSLTQLQTRLSDWHPVPTARPYLTFTQGNLTLLIITDAYSDCLHEADLAIATAGTATEQFVGLGKLAITLPGPGPQFTESFATVQAKMLGPAVQIVYNPEEIGPTLTKILNDPDRLQLIYQTGKQRMGAPGAGSAIARQISQILKTLSSPIQNKT</sequence>
<reference evidence="1 2" key="1">
    <citation type="submission" date="2015-09" db="EMBL/GenBank/DDBJ databases">
        <title>Identification and resolution of microdiversity through metagenomic sequencing of parallel consortia.</title>
        <authorList>
            <person name="Nelson W.C."/>
            <person name="Romine M.F."/>
            <person name="Lindemann S.R."/>
        </authorList>
    </citation>
    <scope>NUCLEOTIDE SEQUENCE [LARGE SCALE GENOMIC DNA]</scope>
    <source>
        <strain evidence="1">Ana</strain>
    </source>
</reference>
<proteinExistence type="predicted"/>
<evidence type="ECO:0008006" key="3">
    <source>
        <dbReference type="Google" id="ProtNLM"/>
    </source>
</evidence>
<evidence type="ECO:0000313" key="2">
    <source>
        <dbReference type="Proteomes" id="UP000050465"/>
    </source>
</evidence>
<name>A0A0P7ZP49_9CYAN</name>
<dbReference type="AlphaFoldDB" id="A0A0P7ZP49"/>
<dbReference type="PATRIC" id="fig|1666911.3.peg.3033"/>
<dbReference type="EMBL" id="LJZR01000004">
    <property type="protein sequence ID" value="KPQ36869.1"/>
    <property type="molecule type" value="Genomic_DNA"/>
</dbReference>
<accession>A0A0P7ZP49</accession>
<organism evidence="1 2">
    <name type="scientific">Phormidesmis priestleyi Ana</name>
    <dbReference type="NCBI Taxonomy" id="1666911"/>
    <lineage>
        <taxon>Bacteria</taxon>
        <taxon>Bacillati</taxon>
        <taxon>Cyanobacteriota</taxon>
        <taxon>Cyanophyceae</taxon>
        <taxon>Leptolyngbyales</taxon>
        <taxon>Leptolyngbyaceae</taxon>
        <taxon>Phormidesmis</taxon>
    </lineage>
</organism>
<dbReference type="PANTHER" id="PTHR39517">
    <property type="entry name" value="SLL0192 PROTEIN"/>
    <property type="match status" value="1"/>
</dbReference>
<gene>
    <name evidence="1" type="ORF">HLUCCA11_05085</name>
</gene>
<dbReference type="SUPFAM" id="SSF53756">
    <property type="entry name" value="UDP-Glycosyltransferase/glycogen phosphorylase"/>
    <property type="match status" value="1"/>
</dbReference>